<dbReference type="PANTHER" id="PTHR19288:SF95">
    <property type="entry name" value="D-GLYCEROL 3-PHOSPHATE PHOSPHATASE"/>
    <property type="match status" value="1"/>
</dbReference>
<accession>A0ABT8GDC1</accession>
<name>A0ABT8GDC1_9MICO</name>
<proteinExistence type="predicted"/>
<evidence type="ECO:0000313" key="1">
    <source>
        <dbReference type="EMBL" id="MDN4476994.1"/>
    </source>
</evidence>
<organism evidence="1 2">
    <name type="scientific">Demequina litoralis</name>
    <dbReference type="NCBI Taxonomy" id="3051660"/>
    <lineage>
        <taxon>Bacteria</taxon>
        <taxon>Bacillati</taxon>
        <taxon>Actinomycetota</taxon>
        <taxon>Actinomycetes</taxon>
        <taxon>Micrococcales</taxon>
        <taxon>Demequinaceae</taxon>
        <taxon>Demequina</taxon>
    </lineage>
</organism>
<sequence length="333" mass="34280">MSAGLIGTEVALQDTFDVALVDLDGVAYKGPHAIPSAPPALETARAAGMGIMFVTNNANREPETVAEHLTELGMPCAPTEVMTAAQAGAALLAEHVPAGEKVLVVGGAGLYTAVKAKGYVVVDSAEEHPAAVIQGFSPDLGWRQLAEATYAINAGARFFATNLDLTIPNERGMAPGNGSLVGVVRTATGVVPLAAGKPEPAMLRLAAAKAGGTRPVMIGDRLDTDLKGARAADVPGLLVLTGVSTARDAILAIPEERPSFIGEDLSTLAETHPAPVLAENWWHVREARARVTEGRLVADGGTPMDRLRAACAAAWAAADAGLKVDVETLPHFG</sequence>
<gene>
    <name evidence="1" type="ORF">QQX09_14130</name>
</gene>
<dbReference type="Pfam" id="PF13242">
    <property type="entry name" value="Hydrolase_like"/>
    <property type="match status" value="1"/>
</dbReference>
<dbReference type="Proteomes" id="UP001172728">
    <property type="component" value="Unassembled WGS sequence"/>
</dbReference>
<dbReference type="Pfam" id="PF13344">
    <property type="entry name" value="Hydrolase_6"/>
    <property type="match status" value="1"/>
</dbReference>
<dbReference type="InterPro" id="IPR006357">
    <property type="entry name" value="HAD-SF_hydro_IIA"/>
</dbReference>
<dbReference type="GO" id="GO:0016787">
    <property type="term" value="F:hydrolase activity"/>
    <property type="evidence" value="ECO:0007669"/>
    <property type="project" value="UniProtKB-KW"/>
</dbReference>
<dbReference type="NCBIfam" id="TIGR01460">
    <property type="entry name" value="HAD-SF-IIA"/>
    <property type="match status" value="1"/>
</dbReference>
<reference evidence="1" key="1">
    <citation type="submission" date="2023-06" db="EMBL/GenBank/DDBJ databases">
        <title>Sysu t00192.</title>
        <authorList>
            <person name="Gao L."/>
            <person name="Fang B.-Z."/>
            <person name="Li W.-J."/>
        </authorList>
    </citation>
    <scope>NUCLEOTIDE SEQUENCE</scope>
    <source>
        <strain evidence="1">SYSU T00192</strain>
    </source>
</reference>
<dbReference type="SUPFAM" id="SSF56784">
    <property type="entry name" value="HAD-like"/>
    <property type="match status" value="1"/>
</dbReference>
<dbReference type="InterPro" id="IPR036412">
    <property type="entry name" value="HAD-like_sf"/>
</dbReference>
<comment type="caution">
    <text evidence="1">The sequence shown here is derived from an EMBL/GenBank/DDBJ whole genome shotgun (WGS) entry which is preliminary data.</text>
</comment>
<protein>
    <submittedName>
        <fullName evidence="1">HAD-IIA family hydrolase</fullName>
    </submittedName>
</protein>
<dbReference type="PANTHER" id="PTHR19288">
    <property type="entry name" value="4-NITROPHENYLPHOSPHATASE-RELATED"/>
    <property type="match status" value="1"/>
</dbReference>
<keyword evidence="2" id="KW-1185">Reference proteome</keyword>
<dbReference type="EMBL" id="JAUHPW010000014">
    <property type="protein sequence ID" value="MDN4476994.1"/>
    <property type="molecule type" value="Genomic_DNA"/>
</dbReference>
<evidence type="ECO:0000313" key="2">
    <source>
        <dbReference type="Proteomes" id="UP001172728"/>
    </source>
</evidence>
<dbReference type="InterPro" id="IPR023214">
    <property type="entry name" value="HAD_sf"/>
</dbReference>
<dbReference type="Gene3D" id="3.40.50.1000">
    <property type="entry name" value="HAD superfamily/HAD-like"/>
    <property type="match status" value="2"/>
</dbReference>
<keyword evidence="1" id="KW-0378">Hydrolase</keyword>
<dbReference type="RefSeq" id="WP_301135913.1">
    <property type="nucleotide sequence ID" value="NZ_JAUHPW010000014.1"/>
</dbReference>